<dbReference type="InterPro" id="IPR006047">
    <property type="entry name" value="GH13_cat_dom"/>
</dbReference>
<dbReference type="SMART" id="SM00642">
    <property type="entry name" value="Aamy"/>
    <property type="match status" value="1"/>
</dbReference>
<dbReference type="EMBL" id="JAJPWV010000005">
    <property type="protein sequence ID" value="MCD8742011.1"/>
    <property type="molecule type" value="Genomic_DNA"/>
</dbReference>
<evidence type="ECO:0000256" key="12">
    <source>
        <dbReference type="ARBA" id="ARBA00032057"/>
    </source>
</evidence>
<dbReference type="InterPro" id="IPR014756">
    <property type="entry name" value="Ig_E-set"/>
</dbReference>
<dbReference type="SUPFAM" id="SSF81296">
    <property type="entry name" value="E set domains"/>
    <property type="match status" value="1"/>
</dbReference>
<dbReference type="EC" id="3.2.1.141" evidence="15 16"/>
<dbReference type="InterPro" id="IPR017853">
    <property type="entry name" value="GH"/>
</dbReference>
<dbReference type="CDD" id="cd02853">
    <property type="entry name" value="E_set_MTHase_like_N"/>
    <property type="match status" value="1"/>
</dbReference>
<dbReference type="InterPro" id="IPR013783">
    <property type="entry name" value="Ig-like_fold"/>
</dbReference>
<evidence type="ECO:0000256" key="13">
    <source>
        <dbReference type="ARBA" id="ARBA00033284"/>
    </source>
</evidence>
<dbReference type="Gene3D" id="1.10.10.760">
    <property type="entry name" value="E-set domains of sugar-utilizing enzymes"/>
    <property type="match status" value="1"/>
</dbReference>
<sequence length="613" mass="69484">MKKPQINKRSLGVNFGHDGFAHITVWAPIAKEVSVVVNEKKLDLPLNADDFGYWTLVTDGIKPGDKYIFMLDGEKKRPDPASLSQPESVHGPSMAVDLSTFKWTDASWVNHKMDAYIIYELHIGTFTSEGTFDAAIEKLDHLVELGVTAIEIMPVAQFPGGRNWGYDGVLPYAVQDTYGGAEALMRLVDACHAKGLAVVLDVVYNHLGPEGNYFNDFGVYFTDKYHTPWGNAINFDDAWCDAVRLYYIENALMWFRDFHIDALRMDAVHAIKDLSPTHILKEIKQHVNQLLTLTGKKHHLIAELDLNDPVYINSLDESGYGVDVQWIDEFHHALRVTAGEPQTGYYSDFTGIKHLAKAYCDAYVYDGIYSPHRLKTFGASASKNKGNQFVVFSQNHDQVGNRMLGERSSTLVSFEMQKLMAAAVMVSPYIPMLFMGEEWAETNPFQYFISHTDDDLVKAVRKGRKEEFKAFHAEGETPDTQSEDTFNRSKLQWQLTTQPKHQQMLKYYRALINLRVSYDALSELNRDNLSVSSDADKNTLVLQRWHEDEKICCVMNFSDSVQQVDLPENINWTALFNSADEKWGGAVVNQPIENVQIASILPESVTVYINRHV</sequence>
<evidence type="ECO:0000256" key="10">
    <source>
        <dbReference type="ARBA" id="ARBA00023277"/>
    </source>
</evidence>
<proteinExistence type="inferred from homology"/>
<gene>
    <name evidence="18" type="primary">treZ</name>
    <name evidence="18" type="ORF">LT679_15460</name>
</gene>
<keyword evidence="11 16" id="KW-0326">Glycosidase</keyword>
<comment type="pathway">
    <text evidence="4 16">Glycan biosynthesis; trehalose biosynthesis.</text>
</comment>
<dbReference type="InterPro" id="IPR006048">
    <property type="entry name" value="A-amylase/branching_C"/>
</dbReference>
<keyword evidence="9 16" id="KW-0378">Hydrolase</keyword>
<dbReference type="InterPro" id="IPR004193">
    <property type="entry name" value="Glyco_hydro_13_N"/>
</dbReference>
<evidence type="ECO:0000256" key="6">
    <source>
        <dbReference type="ARBA" id="ARBA00015938"/>
    </source>
</evidence>
<comment type="function">
    <text evidence="2">Catalyzes the formation of the alpha-1,6-glucosidic linkages in glycogen by scission of a 1,4-alpha-linked oligosaccharide from growing alpha-1,4-glucan chains and the subsequent attachment of the oligosaccharide to the alpha-1,6 position.</text>
</comment>
<reference evidence="18 19" key="1">
    <citation type="submission" date="2021-12" db="EMBL/GenBank/DDBJ databases">
        <title>Mucilaginibacter roseus genome.</title>
        <authorList>
            <person name="Ferreira J.R."/>
            <person name="Newman J.D."/>
        </authorList>
    </citation>
    <scope>NUCLEOTIDE SEQUENCE [LARGE SCALE GENOMIC DNA]</scope>
    <source>
        <strain evidence="18 19">LMG 28454</strain>
    </source>
</reference>
<dbReference type="Gene3D" id="2.60.40.1180">
    <property type="entry name" value="Golgi alpha-mannosidase II"/>
    <property type="match status" value="1"/>
</dbReference>
<evidence type="ECO:0000256" key="11">
    <source>
        <dbReference type="ARBA" id="ARBA00023295"/>
    </source>
</evidence>
<evidence type="ECO:0000256" key="8">
    <source>
        <dbReference type="ARBA" id="ARBA00022679"/>
    </source>
</evidence>
<evidence type="ECO:0000256" key="4">
    <source>
        <dbReference type="ARBA" id="ARBA00005199"/>
    </source>
</evidence>
<dbReference type="InterPro" id="IPR012768">
    <property type="entry name" value="Trehalose_TreZ"/>
</dbReference>
<name>A0ABS8U4I1_9SPHI</name>
<dbReference type="NCBIfam" id="TIGR02402">
    <property type="entry name" value="trehalose_TreZ"/>
    <property type="match status" value="1"/>
</dbReference>
<accession>A0ABS8U4I1</accession>
<keyword evidence="10" id="KW-0119">Carbohydrate metabolism</keyword>
<dbReference type="Pfam" id="PF02922">
    <property type="entry name" value="CBM_48"/>
    <property type="match status" value="1"/>
</dbReference>
<evidence type="ECO:0000256" key="5">
    <source>
        <dbReference type="ARBA" id="ARBA00009000"/>
    </source>
</evidence>
<dbReference type="Proteomes" id="UP001199919">
    <property type="component" value="Unassembled WGS sequence"/>
</dbReference>
<dbReference type="PIRSF" id="PIRSF006337">
    <property type="entry name" value="Trehalose_TreZ"/>
    <property type="match status" value="1"/>
</dbReference>
<evidence type="ECO:0000256" key="2">
    <source>
        <dbReference type="ARBA" id="ARBA00002953"/>
    </source>
</evidence>
<feature type="domain" description="Glycosyl hydrolase family 13 catalytic" evidence="17">
    <location>
        <begin position="120"/>
        <end position="515"/>
    </location>
</feature>
<keyword evidence="8" id="KW-0808">Transferase</keyword>
<comment type="similarity">
    <text evidence="5">Belongs to the glycosyl hydrolase 13 family. GlgB subfamily.</text>
</comment>
<evidence type="ECO:0000256" key="7">
    <source>
        <dbReference type="ARBA" id="ARBA00022490"/>
    </source>
</evidence>
<dbReference type="InterPro" id="IPR013780">
    <property type="entry name" value="Glyco_hydro_b"/>
</dbReference>
<protein>
    <recommendedName>
        <fullName evidence="6 15">Malto-oligosyltrehalose trehalohydrolase</fullName>
        <shortName evidence="16">MTHase</shortName>
        <ecNumber evidence="15 16">3.2.1.141</ecNumber>
    </recommendedName>
    <alternativeName>
        <fullName evidence="13 16">4-alpha-D-((1-&gt;4)-alpha-D-glucano)trehalose trehalohydrolase</fullName>
    </alternativeName>
    <alternativeName>
        <fullName evidence="12 16">Maltooligosyl trehalose trehalohydrolase</fullName>
    </alternativeName>
</protein>
<comment type="catalytic activity">
    <reaction evidence="14 16">
        <text>hydrolysis of (1-&gt;4)-alpha-D-glucosidic linkage in 4-alpha-D-[(1-&gt;4)-alpha-D-glucanosyl]n trehalose to yield trehalose and (1-&gt;4)-alpha-D-glucan.</text>
        <dbReference type="EC" id="3.2.1.141"/>
    </reaction>
</comment>
<dbReference type="InterPro" id="IPR044901">
    <property type="entry name" value="Trehalose_TreZ_E-set_sf"/>
</dbReference>
<dbReference type="Pfam" id="PF02806">
    <property type="entry name" value="Alpha-amylase_C"/>
    <property type="match status" value="1"/>
</dbReference>
<comment type="subcellular location">
    <subcellularLocation>
        <location evidence="3">Cytoplasm</location>
    </subcellularLocation>
</comment>
<dbReference type="PANTHER" id="PTHR43651">
    <property type="entry name" value="1,4-ALPHA-GLUCAN-BRANCHING ENZYME"/>
    <property type="match status" value="1"/>
</dbReference>
<keyword evidence="19" id="KW-1185">Reference proteome</keyword>
<dbReference type="CDD" id="cd11325">
    <property type="entry name" value="AmyAc_GTHase"/>
    <property type="match status" value="1"/>
</dbReference>
<dbReference type="Pfam" id="PF00128">
    <property type="entry name" value="Alpha-amylase"/>
    <property type="match status" value="1"/>
</dbReference>
<evidence type="ECO:0000256" key="16">
    <source>
        <dbReference type="PIRNR" id="PIRNR006337"/>
    </source>
</evidence>
<dbReference type="RefSeq" id="WP_232178513.1">
    <property type="nucleotide sequence ID" value="NZ_JAJPWV010000005.1"/>
</dbReference>
<dbReference type="Gene3D" id="3.20.20.80">
    <property type="entry name" value="Glycosidases"/>
    <property type="match status" value="1"/>
</dbReference>
<evidence type="ECO:0000256" key="15">
    <source>
        <dbReference type="NCBIfam" id="TIGR02402"/>
    </source>
</evidence>
<evidence type="ECO:0000256" key="1">
    <source>
        <dbReference type="ARBA" id="ARBA00000826"/>
    </source>
</evidence>
<evidence type="ECO:0000256" key="9">
    <source>
        <dbReference type="ARBA" id="ARBA00022801"/>
    </source>
</evidence>
<dbReference type="SUPFAM" id="SSF51011">
    <property type="entry name" value="Glycosyl hydrolase domain"/>
    <property type="match status" value="1"/>
</dbReference>
<comment type="caution">
    <text evidence="18">The sequence shown here is derived from an EMBL/GenBank/DDBJ whole genome shotgun (WGS) entry which is preliminary data.</text>
</comment>
<evidence type="ECO:0000313" key="19">
    <source>
        <dbReference type="Proteomes" id="UP001199919"/>
    </source>
</evidence>
<evidence type="ECO:0000256" key="14">
    <source>
        <dbReference type="ARBA" id="ARBA00034013"/>
    </source>
</evidence>
<dbReference type="Gene3D" id="2.60.40.10">
    <property type="entry name" value="Immunoglobulins"/>
    <property type="match status" value="1"/>
</dbReference>
<evidence type="ECO:0000259" key="17">
    <source>
        <dbReference type="SMART" id="SM00642"/>
    </source>
</evidence>
<comment type="catalytic activity">
    <reaction evidence="1">
        <text>Transfers a segment of a (1-&gt;4)-alpha-D-glucan chain to a primary hydroxy group in a similar glucan chain.</text>
        <dbReference type="EC" id="2.4.1.18"/>
    </reaction>
</comment>
<dbReference type="SUPFAM" id="SSF51445">
    <property type="entry name" value="(Trans)glycosidases"/>
    <property type="match status" value="1"/>
</dbReference>
<evidence type="ECO:0000256" key="3">
    <source>
        <dbReference type="ARBA" id="ARBA00004496"/>
    </source>
</evidence>
<dbReference type="PANTHER" id="PTHR43651:SF11">
    <property type="entry name" value="MALTO-OLIGOSYLTREHALOSE TREHALOHYDROLASE"/>
    <property type="match status" value="1"/>
</dbReference>
<evidence type="ECO:0000313" key="18">
    <source>
        <dbReference type="EMBL" id="MCD8742011.1"/>
    </source>
</evidence>
<keyword evidence="7" id="KW-0963">Cytoplasm</keyword>
<organism evidence="18 19">
    <name type="scientific">Mucilaginibacter roseus</name>
    <dbReference type="NCBI Taxonomy" id="1528868"/>
    <lineage>
        <taxon>Bacteria</taxon>
        <taxon>Pseudomonadati</taxon>
        <taxon>Bacteroidota</taxon>
        <taxon>Sphingobacteriia</taxon>
        <taxon>Sphingobacteriales</taxon>
        <taxon>Sphingobacteriaceae</taxon>
        <taxon>Mucilaginibacter</taxon>
    </lineage>
</organism>